<dbReference type="Pfam" id="PF00264">
    <property type="entry name" value="Tyrosinase"/>
    <property type="match status" value="1"/>
</dbReference>
<feature type="domain" description="Tyrosinase copper-binding" evidence="5">
    <location>
        <begin position="255"/>
        <end position="266"/>
    </location>
</feature>
<accession>A0A448YWC2</accession>
<dbReference type="Proteomes" id="UP000291116">
    <property type="component" value="Unassembled WGS sequence"/>
</dbReference>
<dbReference type="PANTHER" id="PTHR11474:SF126">
    <property type="entry name" value="TYROSINASE-LIKE PROTEIN TYR-1-RELATED"/>
    <property type="match status" value="1"/>
</dbReference>
<keyword evidence="4" id="KW-0812">Transmembrane</keyword>
<feature type="region of interest" description="Disordered" evidence="3">
    <location>
        <begin position="386"/>
        <end position="407"/>
    </location>
</feature>
<name>A0A448YWC2_9STRA</name>
<dbReference type="InterPro" id="IPR002227">
    <property type="entry name" value="Tyrosinase_Cu-bd"/>
</dbReference>
<dbReference type="InterPro" id="IPR050316">
    <property type="entry name" value="Tyrosinase/Hemocyanin"/>
</dbReference>
<organism evidence="6 7">
    <name type="scientific">Pseudo-nitzschia multistriata</name>
    <dbReference type="NCBI Taxonomy" id="183589"/>
    <lineage>
        <taxon>Eukaryota</taxon>
        <taxon>Sar</taxon>
        <taxon>Stramenopiles</taxon>
        <taxon>Ochrophyta</taxon>
        <taxon>Bacillariophyta</taxon>
        <taxon>Bacillariophyceae</taxon>
        <taxon>Bacillariophycidae</taxon>
        <taxon>Bacillariales</taxon>
        <taxon>Bacillariaceae</taxon>
        <taxon>Pseudo-nitzschia</taxon>
    </lineage>
</organism>
<dbReference type="GO" id="GO:0016491">
    <property type="term" value="F:oxidoreductase activity"/>
    <property type="evidence" value="ECO:0007669"/>
    <property type="project" value="InterPro"/>
</dbReference>
<feature type="transmembrane region" description="Helical" evidence="4">
    <location>
        <begin position="12"/>
        <end position="35"/>
    </location>
</feature>
<dbReference type="OrthoDB" id="61409at2759"/>
<dbReference type="PROSITE" id="PS00498">
    <property type="entry name" value="TYROSINASE_2"/>
    <property type="match status" value="1"/>
</dbReference>
<evidence type="ECO:0000256" key="4">
    <source>
        <dbReference type="SAM" id="Phobius"/>
    </source>
</evidence>
<reference evidence="6 7" key="1">
    <citation type="submission" date="2019-01" db="EMBL/GenBank/DDBJ databases">
        <authorList>
            <person name="Ferrante I. M."/>
        </authorList>
    </citation>
    <scope>NUCLEOTIDE SEQUENCE [LARGE SCALE GENOMIC DNA]</scope>
    <source>
        <strain evidence="6 7">B856</strain>
    </source>
</reference>
<dbReference type="Gene3D" id="1.10.1280.10">
    <property type="entry name" value="Di-copper center containing domain from catechol oxidase"/>
    <property type="match status" value="1"/>
</dbReference>
<dbReference type="PANTHER" id="PTHR11474">
    <property type="entry name" value="TYROSINASE FAMILY MEMBER"/>
    <property type="match status" value="1"/>
</dbReference>
<dbReference type="InterPro" id="IPR008922">
    <property type="entry name" value="Di-copper_centre_dom_sf"/>
</dbReference>
<evidence type="ECO:0000313" key="6">
    <source>
        <dbReference type="EMBL" id="VEU34084.1"/>
    </source>
</evidence>
<sequence length="573" mass="65678">MSVERERRYRNAGLIHRTIVLVSLSLYWSVALVSVSARDCHTSFRRAWRDLSCQEQDDFLDAIIQVKDSGDYDHFIDVHLNVAPLTHGPAEFMPWHRWFIWNFEKLLQQTTGKCIYIPYWDWERDSQWERESDVLHPATFGSWGATNGAGCTMNGITEYHAPFRWSPGVNNGPAGCVTRDFLDGFSFSGEAQVLAMIANYNQFSDTTGNARGNTQDNPVPTGTTNGFRFEFENGGHMLVHGVIAGHMGSNWSPADPLFYLHHANVDRIWTMWQDYHDHDTCSVDEYLSPWHFDSEWALDRALPFQHAERVSNWDFRMTYPDGSQAYPTVRDIMNNDGETLSVRYQNSYLNSLMPDYVANPRLFQVATDGVPVKCDRDEWEWARKKRKLEQERKPEDEHEHQDLRKNSLVGASANSTSTLLFSNHQHVFVPNAFRSSIRGKDAQEIEDHPELYFRKPGDGRVKNDLEGNGINTRYRSSDVVGVTSEECGKPPVFSLQEDRDEWDRLCRVLPKDTPIVERLALLAKSNCGRRGNPRSDAPEIRERLTMTIMGAFDAPSSAYECFHRPGDPADEVP</sequence>
<evidence type="ECO:0000259" key="5">
    <source>
        <dbReference type="PROSITE" id="PS00498"/>
    </source>
</evidence>
<keyword evidence="4" id="KW-0472">Membrane</keyword>
<gene>
    <name evidence="6" type="ORF">PSNMU_V1.4_AUG-EV-PASAV3_0007770</name>
</gene>
<evidence type="ECO:0000256" key="3">
    <source>
        <dbReference type="SAM" id="MobiDB-lite"/>
    </source>
</evidence>
<keyword evidence="4" id="KW-1133">Transmembrane helix</keyword>
<keyword evidence="2" id="KW-0186">Copper</keyword>
<feature type="compositionally biased region" description="Basic and acidic residues" evidence="3">
    <location>
        <begin position="386"/>
        <end position="405"/>
    </location>
</feature>
<evidence type="ECO:0000313" key="7">
    <source>
        <dbReference type="Proteomes" id="UP000291116"/>
    </source>
</evidence>
<keyword evidence="1" id="KW-0479">Metal-binding</keyword>
<dbReference type="SUPFAM" id="SSF48056">
    <property type="entry name" value="Di-copper centre-containing domain"/>
    <property type="match status" value="1"/>
</dbReference>
<proteinExistence type="predicted"/>
<keyword evidence="7" id="KW-1185">Reference proteome</keyword>
<dbReference type="AlphaFoldDB" id="A0A448YWC2"/>
<protein>
    <recommendedName>
        <fullName evidence="5">Tyrosinase copper-binding domain-containing protein</fullName>
    </recommendedName>
</protein>
<dbReference type="GO" id="GO:0046872">
    <property type="term" value="F:metal ion binding"/>
    <property type="evidence" value="ECO:0007669"/>
    <property type="project" value="UniProtKB-KW"/>
</dbReference>
<evidence type="ECO:0000256" key="1">
    <source>
        <dbReference type="ARBA" id="ARBA00022723"/>
    </source>
</evidence>
<evidence type="ECO:0000256" key="2">
    <source>
        <dbReference type="ARBA" id="ARBA00023008"/>
    </source>
</evidence>
<dbReference type="EMBL" id="CAACVS010000018">
    <property type="protein sequence ID" value="VEU34084.1"/>
    <property type="molecule type" value="Genomic_DNA"/>
</dbReference>
<dbReference type="PRINTS" id="PR00092">
    <property type="entry name" value="TYROSINASE"/>
</dbReference>